<keyword evidence="2 3" id="KW-0732">Signal</keyword>
<evidence type="ECO:0000256" key="1">
    <source>
        <dbReference type="ARBA" id="ARBA00004196"/>
    </source>
</evidence>
<dbReference type="InterPro" id="IPR018976">
    <property type="entry name" value="Imelysin-like"/>
</dbReference>
<evidence type="ECO:0000313" key="5">
    <source>
        <dbReference type="EMBL" id="MDO5976566.1"/>
    </source>
</evidence>
<gene>
    <name evidence="5" type="ORF">Q4Q40_20385</name>
</gene>
<dbReference type="EMBL" id="JAUOEL010000008">
    <property type="protein sequence ID" value="MDO5976566.1"/>
    <property type="molecule type" value="Genomic_DNA"/>
</dbReference>
<protein>
    <submittedName>
        <fullName evidence="5">Imelysin family protein</fullName>
    </submittedName>
</protein>
<evidence type="ECO:0000313" key="6">
    <source>
        <dbReference type="Proteomes" id="UP001176806"/>
    </source>
</evidence>
<dbReference type="PROSITE" id="PS51257">
    <property type="entry name" value="PROKAR_LIPOPROTEIN"/>
    <property type="match status" value="1"/>
</dbReference>
<name>A0ABT8WTR2_9FLAO</name>
<dbReference type="RefSeq" id="WP_303303869.1">
    <property type="nucleotide sequence ID" value="NZ_BAABDA010000007.1"/>
</dbReference>
<feature type="domain" description="Imelysin-like" evidence="4">
    <location>
        <begin position="49"/>
        <end position="339"/>
    </location>
</feature>
<comment type="subcellular location">
    <subcellularLocation>
        <location evidence="1">Cell envelope</location>
    </subcellularLocation>
</comment>
<feature type="signal peptide" evidence="3">
    <location>
        <begin position="1"/>
        <end position="22"/>
    </location>
</feature>
<sequence length="366" mass="40488">MTRKIFLLTVITIFVIACGASSDDDPDSGNVTDGFDRGALLTNLADNLIIPAFQDLNVKLTTLKTDKDAFISVPDQTNLDVLRASWLSAYKAWQHVEMYNIGKAEGILYSFQMNVYPVSTIDVEANVSSGGYDLTHTNNNDAVGFPAVDYMLYGIADDDATILGKYSDAKYKTYLSDLINQMQSLTETVLDDWTSSYKATFVSSTSNTVTSSLNKLINDYIFYYEKGLRANKFGIPGGVFSTSPLPEKVEAFYSKELSKELALEALNSVQNIFNGKHYSSNTTGESFKSYLVYLERNDLVTLINSRFDAARVKIETLDANFSTQINTDNAKITEAFDALQLVVVSLKVDMLQAFNISVDFVDADGD</sequence>
<evidence type="ECO:0000256" key="3">
    <source>
        <dbReference type="SAM" id="SignalP"/>
    </source>
</evidence>
<comment type="caution">
    <text evidence="5">The sequence shown here is derived from an EMBL/GenBank/DDBJ whole genome shotgun (WGS) entry which is preliminary data.</text>
</comment>
<dbReference type="InterPro" id="IPR038352">
    <property type="entry name" value="Imelysin_sf"/>
</dbReference>
<organism evidence="5 6">
    <name type="scientific">Flavivirga jejuensis</name>
    <dbReference type="NCBI Taxonomy" id="870487"/>
    <lineage>
        <taxon>Bacteria</taxon>
        <taxon>Pseudomonadati</taxon>
        <taxon>Bacteroidota</taxon>
        <taxon>Flavobacteriia</taxon>
        <taxon>Flavobacteriales</taxon>
        <taxon>Flavobacteriaceae</taxon>
        <taxon>Flavivirga</taxon>
    </lineage>
</organism>
<reference evidence="5" key="1">
    <citation type="submission" date="2023-07" db="EMBL/GenBank/DDBJ databases">
        <title>Two novel species in the genus Flavivirga.</title>
        <authorList>
            <person name="Kwon K."/>
        </authorList>
    </citation>
    <scope>NUCLEOTIDE SEQUENCE</scope>
    <source>
        <strain evidence="5">KACC 14158</strain>
    </source>
</reference>
<evidence type="ECO:0000256" key="2">
    <source>
        <dbReference type="ARBA" id="ARBA00022729"/>
    </source>
</evidence>
<feature type="chain" id="PRO_5047217726" evidence="3">
    <location>
        <begin position="23"/>
        <end position="366"/>
    </location>
</feature>
<dbReference type="Pfam" id="PF09375">
    <property type="entry name" value="Peptidase_M75"/>
    <property type="match status" value="1"/>
</dbReference>
<evidence type="ECO:0000259" key="4">
    <source>
        <dbReference type="Pfam" id="PF09375"/>
    </source>
</evidence>
<keyword evidence="6" id="KW-1185">Reference proteome</keyword>
<accession>A0ABT8WTR2</accession>
<dbReference type="CDD" id="cd14659">
    <property type="entry name" value="Imelysin-like_IPPA"/>
    <property type="match status" value="1"/>
</dbReference>
<proteinExistence type="predicted"/>
<dbReference type="Proteomes" id="UP001176806">
    <property type="component" value="Unassembled WGS sequence"/>
</dbReference>
<dbReference type="Gene3D" id="1.20.1420.20">
    <property type="entry name" value="M75 peptidase, HXXE motif"/>
    <property type="match status" value="1"/>
</dbReference>
<dbReference type="InterPro" id="IPR034984">
    <property type="entry name" value="Imelysin-like_IPPA"/>
</dbReference>